<organism evidence="1 2">
    <name type="scientific">Candidatus Falkowbacteria bacterium CG10_big_fil_rev_8_21_14_0_10_39_11</name>
    <dbReference type="NCBI Taxonomy" id="1974565"/>
    <lineage>
        <taxon>Bacteria</taxon>
        <taxon>Candidatus Falkowiibacteriota</taxon>
    </lineage>
</organism>
<evidence type="ECO:0000313" key="2">
    <source>
        <dbReference type="Proteomes" id="UP000229901"/>
    </source>
</evidence>
<reference evidence="2" key="1">
    <citation type="submission" date="2017-09" db="EMBL/GenBank/DDBJ databases">
        <title>Depth-based differentiation of microbial function through sediment-hosted aquifers and enrichment of novel symbionts in the deep terrestrial subsurface.</title>
        <authorList>
            <person name="Probst A.J."/>
            <person name="Ladd B."/>
            <person name="Jarett J.K."/>
            <person name="Geller-Mcgrath D.E."/>
            <person name="Sieber C.M.K."/>
            <person name="Emerson J.B."/>
            <person name="Anantharaman K."/>
            <person name="Thomas B.C."/>
            <person name="Malmstrom R."/>
            <person name="Stieglmeier M."/>
            <person name="Klingl A."/>
            <person name="Woyke T."/>
            <person name="Ryan C.M."/>
            <person name="Banfield J.F."/>
        </authorList>
    </citation>
    <scope>NUCLEOTIDE SEQUENCE [LARGE SCALE GENOMIC DNA]</scope>
</reference>
<accession>A0A2H0V622</accession>
<dbReference type="Proteomes" id="UP000229901">
    <property type="component" value="Unassembled WGS sequence"/>
</dbReference>
<protein>
    <submittedName>
        <fullName evidence="1">Uncharacterized protein</fullName>
    </submittedName>
</protein>
<evidence type="ECO:0000313" key="1">
    <source>
        <dbReference type="EMBL" id="PIR94512.1"/>
    </source>
</evidence>
<dbReference type="AlphaFoldDB" id="A0A2H0V622"/>
<sequence>MGEKITREQAWRLLFDHFGKHGKVHINEVADDDLDLIPYLISFAGRYGLACRIKKLIGDSGCNCEYSIVRVGAPLEELVMVDILVFMRVCGDWIHRTPIFAGYNYVYENIQSVDDNIIL</sequence>
<gene>
    <name evidence="1" type="ORF">COT97_01030</name>
</gene>
<dbReference type="EMBL" id="PFAP01000004">
    <property type="protein sequence ID" value="PIR94512.1"/>
    <property type="molecule type" value="Genomic_DNA"/>
</dbReference>
<comment type="caution">
    <text evidence="1">The sequence shown here is derived from an EMBL/GenBank/DDBJ whole genome shotgun (WGS) entry which is preliminary data.</text>
</comment>
<name>A0A2H0V622_9BACT</name>
<proteinExistence type="predicted"/>